<evidence type="ECO:0000313" key="2">
    <source>
        <dbReference type="Proteomes" id="UP000076715"/>
    </source>
</evidence>
<evidence type="ECO:0008006" key="3">
    <source>
        <dbReference type="Google" id="ProtNLM"/>
    </source>
</evidence>
<sequence length="257" mass="29365">MRSITFILIGFISCIGYGQESNLLKGRIVIDTLKLETIHIVNKTQEIGVINDTSGFFQIKANPGDIISFSSVQYEVKEHIVTQKDLDSDDFRISLRLSVNQLDEVFVSQHSLTGKIEKDLQKIPTYTENLPFWNAAELKQMGVGTFNDAQSSVKNTVLLDEMDLTPMNLLGIVDLVGKAFKGKRKYIETNFEIADFYKEEFVIEALEIPETSYYDFVDFVNEQPYTVVVLQSNDKLKVLEYLIAKSITFKEKYNIEK</sequence>
<reference evidence="1 2" key="1">
    <citation type="submission" date="2016-01" db="EMBL/GenBank/DDBJ databases">
        <title>The draft genome sequence of Aquimarina sp. RZW4-3-2.</title>
        <authorList>
            <person name="Wang Y."/>
        </authorList>
    </citation>
    <scope>NUCLEOTIDE SEQUENCE [LARGE SCALE GENOMIC DNA]</scope>
    <source>
        <strain evidence="1 2">RZW4-3-2</strain>
    </source>
</reference>
<dbReference type="Proteomes" id="UP000076715">
    <property type="component" value="Unassembled WGS sequence"/>
</dbReference>
<proteinExistence type="predicted"/>
<dbReference type="EMBL" id="LQRT01000035">
    <property type="protein sequence ID" value="KZS39435.1"/>
    <property type="molecule type" value="Genomic_DNA"/>
</dbReference>
<dbReference type="RefSeq" id="WP_066317713.1">
    <property type="nucleotide sequence ID" value="NZ_LQRT01000035.1"/>
</dbReference>
<gene>
    <name evidence="1" type="ORF">AWE51_12925</name>
</gene>
<name>A0A162YY64_9FLAO</name>
<comment type="caution">
    <text evidence="1">The sequence shown here is derived from an EMBL/GenBank/DDBJ whole genome shotgun (WGS) entry which is preliminary data.</text>
</comment>
<keyword evidence="2" id="KW-1185">Reference proteome</keyword>
<dbReference type="AlphaFoldDB" id="A0A162YY64"/>
<organism evidence="1 2">
    <name type="scientific">Aquimarina aggregata</name>
    <dbReference type="NCBI Taxonomy" id="1642818"/>
    <lineage>
        <taxon>Bacteria</taxon>
        <taxon>Pseudomonadati</taxon>
        <taxon>Bacteroidota</taxon>
        <taxon>Flavobacteriia</taxon>
        <taxon>Flavobacteriales</taxon>
        <taxon>Flavobacteriaceae</taxon>
        <taxon>Aquimarina</taxon>
    </lineage>
</organism>
<accession>A0A162YY64</accession>
<dbReference type="OrthoDB" id="1466882at2"/>
<evidence type="ECO:0000313" key="1">
    <source>
        <dbReference type="EMBL" id="KZS39435.1"/>
    </source>
</evidence>
<protein>
    <recommendedName>
        <fullName evidence="3">TonB-dependent receptor</fullName>
    </recommendedName>
</protein>
<dbReference type="STRING" id="1642818.AWE51_12925"/>